<dbReference type="Proteomes" id="UP000030766">
    <property type="component" value="Unassembled WGS sequence"/>
</dbReference>
<dbReference type="HOGENOM" id="CLU_3384788_0_0_1"/>
<gene>
    <name evidence="1" type="ORF">FOZG_18496</name>
</gene>
<sequence length="33" mass="3524">MAPSFNFAAPSCGAGQQILLRVTRKASLARTYP</sequence>
<accession>W9JBH0</accession>
<evidence type="ECO:0000313" key="1">
    <source>
        <dbReference type="EMBL" id="EWZ27794.1"/>
    </source>
</evidence>
<dbReference type="AlphaFoldDB" id="W9JBH0"/>
<dbReference type="VEuPathDB" id="FungiDB:FOZG_18496"/>
<reference evidence="1" key="1">
    <citation type="submission" date="2011-06" db="EMBL/GenBank/DDBJ databases">
        <title>The Genome Sequence of Fusarium oxysporum Fo47.</title>
        <authorList>
            <consortium name="The Broad Institute Genome Sequencing Platform"/>
            <person name="Ma L.-J."/>
            <person name="Gale L.R."/>
            <person name="Schwartz D.C."/>
            <person name="Zhou S."/>
            <person name="Corby-Kistler H."/>
            <person name="Young S.K."/>
            <person name="Zeng Q."/>
            <person name="Gargeya S."/>
            <person name="Fitzgerald M."/>
            <person name="Haas B."/>
            <person name="Abouelleil A."/>
            <person name="Alvarado L."/>
            <person name="Arachchi H.M."/>
            <person name="Berlin A."/>
            <person name="Brown A."/>
            <person name="Chapman S.B."/>
            <person name="Chen Z."/>
            <person name="Dunbar C."/>
            <person name="Freedman E."/>
            <person name="Gearin G."/>
            <person name="Gellesch M."/>
            <person name="Goldberg J."/>
            <person name="Griggs A."/>
            <person name="Gujja S."/>
            <person name="Heiman D."/>
            <person name="Howarth C."/>
            <person name="Larson L."/>
            <person name="Lui A."/>
            <person name="MacDonald P.J.P."/>
            <person name="Mehta T."/>
            <person name="Montmayeur A."/>
            <person name="Murphy C."/>
            <person name="Neiman D."/>
            <person name="Pearson M."/>
            <person name="Priest M."/>
            <person name="Roberts A."/>
            <person name="Saif S."/>
            <person name="Shea T."/>
            <person name="Shenoy N."/>
            <person name="Sisk P."/>
            <person name="Stolte C."/>
            <person name="Sykes S."/>
            <person name="Wortman J."/>
            <person name="Nusbaum C."/>
            <person name="Birren B."/>
        </authorList>
    </citation>
    <scope>NUCLEOTIDE SEQUENCE [LARGE SCALE GENOMIC DNA]</scope>
    <source>
        <strain evidence="1">Fo47</strain>
    </source>
</reference>
<protein>
    <submittedName>
        <fullName evidence="1">Uncharacterized protein</fullName>
    </submittedName>
</protein>
<dbReference type="EMBL" id="KI981480">
    <property type="protein sequence ID" value="EWZ27794.1"/>
    <property type="molecule type" value="Genomic_DNA"/>
</dbReference>
<reference evidence="1" key="2">
    <citation type="submission" date="2014-02" db="EMBL/GenBank/DDBJ databases">
        <title>Annotation of the Genome Sequence of Fusarium oxysporum Fo47.</title>
        <authorList>
            <consortium name="The Broad Institute Genomics Platform"/>
            <person name="Ma L.-J."/>
            <person name="Corby-Kistler H."/>
            <person name="Broz K."/>
            <person name="Gale L.R."/>
            <person name="Jonkers W."/>
            <person name="O'Donnell K."/>
            <person name="Ploetz R."/>
            <person name="Steinberg C."/>
            <person name="Schwartz D.C."/>
            <person name="VanEtten H."/>
            <person name="Zhou S."/>
            <person name="Young S.K."/>
            <person name="Zeng Q."/>
            <person name="Gargeya S."/>
            <person name="Fitzgerald M."/>
            <person name="Abouelleil A."/>
            <person name="Alvarado L."/>
            <person name="Chapman S.B."/>
            <person name="Gainer-Dewar J."/>
            <person name="Goldberg J."/>
            <person name="Griggs A."/>
            <person name="Gujja S."/>
            <person name="Hansen M."/>
            <person name="Howarth C."/>
            <person name="Imamovic A."/>
            <person name="Ireland A."/>
            <person name="Larimer J."/>
            <person name="McCowan C."/>
            <person name="Murphy C."/>
            <person name="Pearson M."/>
            <person name="Poon T.W."/>
            <person name="Priest M."/>
            <person name="Roberts A."/>
            <person name="Saif S."/>
            <person name="Shea T."/>
            <person name="Sykes S."/>
            <person name="Wortman J."/>
            <person name="Nusbaum C."/>
            <person name="Birren B."/>
        </authorList>
    </citation>
    <scope>NUCLEOTIDE SEQUENCE</scope>
    <source>
        <strain evidence="1">Fo47</strain>
    </source>
</reference>
<name>W9JBH0_FUSOX</name>
<organism evidence="1">
    <name type="scientific">Fusarium oxysporum Fo47</name>
    <dbReference type="NCBI Taxonomy" id="660027"/>
    <lineage>
        <taxon>Eukaryota</taxon>
        <taxon>Fungi</taxon>
        <taxon>Dikarya</taxon>
        <taxon>Ascomycota</taxon>
        <taxon>Pezizomycotina</taxon>
        <taxon>Sordariomycetes</taxon>
        <taxon>Hypocreomycetidae</taxon>
        <taxon>Hypocreales</taxon>
        <taxon>Nectriaceae</taxon>
        <taxon>Fusarium</taxon>
        <taxon>Fusarium oxysporum species complex</taxon>
    </lineage>
</organism>
<proteinExistence type="predicted"/>